<evidence type="ECO:0000313" key="3">
    <source>
        <dbReference type="EMBL" id="RGY14432.1"/>
    </source>
</evidence>
<keyword evidence="1" id="KW-0732">Signal</keyword>
<feature type="chain" id="PRO_5036103707" description="DUF4925 domain-containing protein" evidence="1">
    <location>
        <begin position="20"/>
        <end position="338"/>
    </location>
</feature>
<evidence type="ECO:0000256" key="1">
    <source>
        <dbReference type="SAM" id="SignalP"/>
    </source>
</evidence>
<evidence type="ECO:0000313" key="5">
    <source>
        <dbReference type="Proteomes" id="UP000286063"/>
    </source>
</evidence>
<protein>
    <recommendedName>
        <fullName evidence="6">DUF4925 domain-containing protein</fullName>
    </recommendedName>
</protein>
<sequence length="338" mass="36980">MKNKFLLLLILGVTFFASCNDDDDDKVRTYNGDSLSLSVGGINFSDREAVLNGSVLTLKQALPGENETEFTIIREGNKITGVNSNANREVALNGTIDGDKLGLNLTLKVKSSMKAKWDVKKLFLNVEPEYIVEEGEPDLVGLVGMLGSMVSYIMPNISFEEDGNIVAYYCKDMANMGNPEAYENSPKGMALYNVVDNKIYIALNLSGIVEDATTPKAESSIGRSDYNPLTSLMAMVDTGLPLYLRDGEEGLKEVYVDREMMLPVVKMLPSLLSAYGDKLGDYKETLEQIVAALVPLVENSEVVELGLQLAPYTEIPTPATNVQSLSKMIENASLKFVK</sequence>
<dbReference type="RefSeq" id="WP_117722378.1">
    <property type="nucleotide sequence ID" value="NZ_CAJUBB010000012.1"/>
</dbReference>
<accession>A0A412X1M3</accession>
<name>A0A412X1M3_9BACT</name>
<proteinExistence type="predicted"/>
<dbReference type="OrthoDB" id="1100513at2"/>
<evidence type="ECO:0000313" key="2">
    <source>
        <dbReference type="EMBL" id="RGV34305.1"/>
    </source>
</evidence>
<dbReference type="EMBL" id="QSCR01000030">
    <property type="protein sequence ID" value="RGY14432.1"/>
    <property type="molecule type" value="Genomic_DNA"/>
</dbReference>
<reference evidence="4 5" key="1">
    <citation type="submission" date="2018-08" db="EMBL/GenBank/DDBJ databases">
        <title>A genome reference for cultivated species of the human gut microbiota.</title>
        <authorList>
            <person name="Zou Y."/>
            <person name="Xue W."/>
            <person name="Luo G."/>
        </authorList>
    </citation>
    <scope>NUCLEOTIDE SEQUENCE [LARGE SCALE GENOMIC DNA]</scope>
    <source>
        <strain evidence="2 4">AF14-49</strain>
        <strain evidence="3 5">OF02-7</strain>
    </source>
</reference>
<evidence type="ECO:0000313" key="4">
    <source>
        <dbReference type="Proteomes" id="UP000283589"/>
    </source>
</evidence>
<dbReference type="PROSITE" id="PS51257">
    <property type="entry name" value="PROKAR_LIPOPROTEIN"/>
    <property type="match status" value="1"/>
</dbReference>
<dbReference type="Proteomes" id="UP000283589">
    <property type="component" value="Unassembled WGS sequence"/>
</dbReference>
<dbReference type="AlphaFoldDB" id="A0A412X1M3"/>
<dbReference type="Proteomes" id="UP000286063">
    <property type="component" value="Unassembled WGS sequence"/>
</dbReference>
<organism evidence="2 4">
    <name type="scientific">Butyricimonas virosa</name>
    <dbReference type="NCBI Taxonomy" id="544645"/>
    <lineage>
        <taxon>Bacteria</taxon>
        <taxon>Pseudomonadati</taxon>
        <taxon>Bacteroidota</taxon>
        <taxon>Bacteroidia</taxon>
        <taxon>Bacteroidales</taxon>
        <taxon>Odoribacteraceae</taxon>
        <taxon>Butyricimonas</taxon>
    </lineage>
</organism>
<evidence type="ECO:0008006" key="6">
    <source>
        <dbReference type="Google" id="ProtNLM"/>
    </source>
</evidence>
<feature type="signal peptide" evidence="1">
    <location>
        <begin position="1"/>
        <end position="19"/>
    </location>
</feature>
<comment type="caution">
    <text evidence="2">The sequence shown here is derived from an EMBL/GenBank/DDBJ whole genome shotgun (WGS) entry which is preliminary data.</text>
</comment>
<gene>
    <name evidence="2" type="ORF">DWW18_08290</name>
    <name evidence="3" type="ORF">DXA50_14755</name>
</gene>
<dbReference type="EMBL" id="QRZA01000008">
    <property type="protein sequence ID" value="RGV34305.1"/>
    <property type="molecule type" value="Genomic_DNA"/>
</dbReference>